<keyword evidence="3" id="KW-1185">Reference proteome</keyword>
<proteinExistence type="predicted"/>
<name>A0A6N0NVZ4_9CREN</name>
<keyword evidence="1" id="KW-0472">Membrane</keyword>
<dbReference type="RefSeq" id="WP_174629112.1">
    <property type="nucleotide sequence ID" value="NZ_CP049074.1"/>
</dbReference>
<dbReference type="EMBL" id="CP049074">
    <property type="protein sequence ID" value="QKQ99319.1"/>
    <property type="molecule type" value="Genomic_DNA"/>
</dbReference>
<keyword evidence="1" id="KW-1133">Transmembrane helix</keyword>
<reference evidence="2 3" key="1">
    <citation type="submission" date="2020-02" db="EMBL/GenBank/DDBJ databases">
        <title>Comparative genome analysis reveals the metabolism and evolution of the thermophilic archaeal genus Metallosphaera.</title>
        <authorList>
            <person name="Jiang C."/>
        </authorList>
    </citation>
    <scope>NUCLEOTIDE SEQUENCE [LARGE SCALE GENOMIC DNA]</scope>
    <source>
        <strain evidence="2 3">Ric-A</strain>
    </source>
</reference>
<protein>
    <submittedName>
        <fullName evidence="2">Uncharacterized protein</fullName>
    </submittedName>
</protein>
<accession>A0A6N0NVZ4</accession>
<feature type="transmembrane region" description="Helical" evidence="1">
    <location>
        <begin position="63"/>
        <end position="81"/>
    </location>
</feature>
<organism evidence="2 3">
    <name type="scientific">Metallosphaera tengchongensis</name>
    <dbReference type="NCBI Taxonomy" id="1532350"/>
    <lineage>
        <taxon>Archaea</taxon>
        <taxon>Thermoproteota</taxon>
        <taxon>Thermoprotei</taxon>
        <taxon>Sulfolobales</taxon>
        <taxon>Sulfolobaceae</taxon>
        <taxon>Metallosphaera</taxon>
    </lineage>
</organism>
<dbReference type="AlphaFoldDB" id="A0A6N0NVZ4"/>
<keyword evidence="1" id="KW-0812">Transmembrane</keyword>
<dbReference type="KEGG" id="mten:GWK48_01960"/>
<feature type="transmembrane region" description="Helical" evidence="1">
    <location>
        <begin position="26"/>
        <end position="51"/>
    </location>
</feature>
<gene>
    <name evidence="2" type="ORF">GWK48_01960</name>
</gene>
<dbReference type="Proteomes" id="UP000509301">
    <property type="component" value="Chromosome"/>
</dbReference>
<evidence type="ECO:0000256" key="1">
    <source>
        <dbReference type="SAM" id="Phobius"/>
    </source>
</evidence>
<evidence type="ECO:0000313" key="3">
    <source>
        <dbReference type="Proteomes" id="UP000509301"/>
    </source>
</evidence>
<dbReference type="OrthoDB" id="34486at2157"/>
<sequence>MTLQTLLNVTTHIFHPLGFNAEPLSISLVAAGLILLLIVAVGGMAYGLFKAVKAVPNLTTKQFILALLLIAVFMVVIGIILP</sequence>
<dbReference type="GeneID" id="55640673"/>
<evidence type="ECO:0000313" key="2">
    <source>
        <dbReference type="EMBL" id="QKQ99319.1"/>
    </source>
</evidence>